<feature type="region of interest" description="Disordered" evidence="1">
    <location>
        <begin position="110"/>
        <end position="142"/>
    </location>
</feature>
<evidence type="ECO:0000256" key="1">
    <source>
        <dbReference type="SAM" id="MobiDB-lite"/>
    </source>
</evidence>
<accession>A0A8R1I237</accession>
<organism evidence="2 3">
    <name type="scientific">Caenorhabditis japonica</name>
    <dbReference type="NCBI Taxonomy" id="281687"/>
    <lineage>
        <taxon>Eukaryota</taxon>
        <taxon>Metazoa</taxon>
        <taxon>Ecdysozoa</taxon>
        <taxon>Nematoda</taxon>
        <taxon>Chromadorea</taxon>
        <taxon>Rhabditida</taxon>
        <taxon>Rhabditina</taxon>
        <taxon>Rhabditomorpha</taxon>
        <taxon>Rhabditoidea</taxon>
        <taxon>Rhabditidae</taxon>
        <taxon>Peloderinae</taxon>
        <taxon>Caenorhabditis</taxon>
    </lineage>
</organism>
<name>A0A8R1I237_CAEJA</name>
<proteinExistence type="predicted"/>
<keyword evidence="3" id="KW-1185">Reference proteome</keyword>
<dbReference type="EnsemblMetazoa" id="CJA16105.1">
    <property type="protein sequence ID" value="CJA16105.1"/>
    <property type="gene ID" value="WBGene00135309"/>
</dbReference>
<protein>
    <submittedName>
        <fullName evidence="2">Uncharacterized protein</fullName>
    </submittedName>
</protein>
<evidence type="ECO:0000313" key="2">
    <source>
        <dbReference type="EnsemblMetazoa" id="CJA16105.1"/>
    </source>
</evidence>
<reference evidence="2" key="2">
    <citation type="submission" date="2022-06" db="UniProtKB">
        <authorList>
            <consortium name="EnsemblMetazoa"/>
        </authorList>
    </citation>
    <scope>IDENTIFICATION</scope>
    <source>
        <strain evidence="2">DF5081</strain>
    </source>
</reference>
<sequence length="142" mass="16176">MKNDASKVTRALYRFDEVEHYYESKIHEQNSATKVKLLEGRAAPFRATVASRGNDVYYLHLVSPRRFRSEIEILVADQNLAPLDRKIKRVAAKEPKDYADVKARVKKGAVATKTSAKKDVKSTASKTKRIKESARKEVKKKN</sequence>
<dbReference type="AlphaFoldDB" id="A0A8R1I237"/>
<reference evidence="3" key="1">
    <citation type="submission" date="2010-08" db="EMBL/GenBank/DDBJ databases">
        <authorList>
            <consortium name="Caenorhabditis japonica Sequencing Consortium"/>
            <person name="Wilson R.K."/>
        </authorList>
    </citation>
    <scope>NUCLEOTIDE SEQUENCE [LARGE SCALE GENOMIC DNA]</scope>
    <source>
        <strain evidence="3">DF5081</strain>
    </source>
</reference>
<evidence type="ECO:0000313" key="3">
    <source>
        <dbReference type="Proteomes" id="UP000005237"/>
    </source>
</evidence>
<dbReference type="Proteomes" id="UP000005237">
    <property type="component" value="Unassembled WGS sequence"/>
</dbReference>